<dbReference type="RefSeq" id="WP_088273688.1">
    <property type="nucleotide sequence ID" value="NZ_FNVE01000001.1"/>
</dbReference>
<evidence type="ECO:0000256" key="3">
    <source>
        <dbReference type="ARBA" id="ARBA00022827"/>
    </source>
</evidence>
<dbReference type="AlphaFoldDB" id="A0AAQ1G5F9"/>
<comment type="cofactor">
    <cofactor evidence="1">
        <name>FAD</name>
        <dbReference type="ChEBI" id="CHEBI:57692"/>
    </cofactor>
</comment>
<name>A0AAQ1G5F9_9GAMM</name>
<dbReference type="InterPro" id="IPR023753">
    <property type="entry name" value="FAD/NAD-binding_dom"/>
</dbReference>
<dbReference type="PANTHER" id="PTHR42913">
    <property type="entry name" value="APOPTOSIS-INDUCING FACTOR 1"/>
    <property type="match status" value="1"/>
</dbReference>
<dbReference type="Pfam" id="PF07992">
    <property type="entry name" value="Pyr_redox_2"/>
    <property type="match status" value="1"/>
</dbReference>
<sequence>MSSPLIMVGAGHAHLIALRGWIEQGYQVPPGSILISPEPHAWYSGMMPGMLAGRWQAEQCRIALAPLCDATGLTLHIGRLAHLDADNRLLELDSGEQLRSTVVSINSGAINPAPPDNDQSLAVIGAKPFADLFHYWQTWQAGDSPEKLVILGGGAAAVELALALQKALPRSQLTLLCASRLLAGHPAGAARTTRSLFAQRGITLHENIAVTAIERGSLRSADAPPVAADAVILATGTAPAAWQPQSGLATDKAGFISIDATLQSTSHPQIFASGDCAALAGCPHSGVYAVRQGPILGANLRAQLQGGPPQLRFEPQPRALALLATADRQALACYGPLALRSRAALWLKNRLDTDFMRSLQLDCPPG</sequence>
<evidence type="ECO:0000256" key="2">
    <source>
        <dbReference type="ARBA" id="ARBA00022630"/>
    </source>
</evidence>
<keyword evidence="3" id="KW-0274">FAD</keyword>
<keyword evidence="4" id="KW-0560">Oxidoreductase</keyword>
<reference evidence="6 7" key="1">
    <citation type="submission" date="2016-10" db="EMBL/GenBank/DDBJ databases">
        <authorList>
            <person name="Varghese N."/>
            <person name="Submissions S."/>
        </authorList>
    </citation>
    <scope>NUCLEOTIDE SEQUENCE [LARGE SCALE GENOMIC DNA]</scope>
    <source>
        <strain evidence="6 7">CECT 8317</strain>
    </source>
</reference>
<keyword evidence="2" id="KW-0285">Flavoprotein</keyword>
<dbReference type="PRINTS" id="PR00368">
    <property type="entry name" value="FADPNR"/>
</dbReference>
<dbReference type="Proteomes" id="UP000243518">
    <property type="component" value="Unassembled WGS sequence"/>
</dbReference>
<gene>
    <name evidence="6" type="ORF">SAMN05216586_101601</name>
</gene>
<dbReference type="EMBL" id="FNVE01000001">
    <property type="protein sequence ID" value="SEF65586.1"/>
    <property type="molecule type" value="Genomic_DNA"/>
</dbReference>
<dbReference type="GO" id="GO:0003955">
    <property type="term" value="F:NAD(P)H dehydrogenase (quinone) activity"/>
    <property type="evidence" value="ECO:0007669"/>
    <property type="project" value="TreeGrafter"/>
</dbReference>
<dbReference type="SUPFAM" id="SSF51905">
    <property type="entry name" value="FAD/NAD(P)-binding domain"/>
    <property type="match status" value="2"/>
</dbReference>
<keyword evidence="7" id="KW-1185">Reference proteome</keyword>
<feature type="domain" description="FAD/NAD(P)-binding" evidence="5">
    <location>
        <begin position="6"/>
        <end position="293"/>
    </location>
</feature>
<evidence type="ECO:0000256" key="1">
    <source>
        <dbReference type="ARBA" id="ARBA00001974"/>
    </source>
</evidence>
<evidence type="ECO:0000313" key="7">
    <source>
        <dbReference type="Proteomes" id="UP000243518"/>
    </source>
</evidence>
<accession>A0AAQ1G5F9</accession>
<dbReference type="GO" id="GO:0019646">
    <property type="term" value="P:aerobic electron transport chain"/>
    <property type="evidence" value="ECO:0007669"/>
    <property type="project" value="TreeGrafter"/>
</dbReference>
<proteinExistence type="predicted"/>
<organism evidence="6 7">
    <name type="scientific">Halopseudomonas aestusnigri</name>
    <dbReference type="NCBI Taxonomy" id="857252"/>
    <lineage>
        <taxon>Bacteria</taxon>
        <taxon>Pseudomonadati</taxon>
        <taxon>Pseudomonadota</taxon>
        <taxon>Gammaproteobacteria</taxon>
        <taxon>Pseudomonadales</taxon>
        <taxon>Pseudomonadaceae</taxon>
        <taxon>Halopseudomonas</taxon>
    </lineage>
</organism>
<dbReference type="InterPro" id="IPR051169">
    <property type="entry name" value="NADH-Q_oxidoreductase"/>
</dbReference>
<protein>
    <submittedName>
        <fullName evidence="6">NADH dehydrogenase, FAD-containing subunit</fullName>
    </submittedName>
</protein>
<evidence type="ECO:0000313" key="6">
    <source>
        <dbReference type="EMBL" id="SEF65586.1"/>
    </source>
</evidence>
<comment type="caution">
    <text evidence="6">The sequence shown here is derived from an EMBL/GenBank/DDBJ whole genome shotgun (WGS) entry which is preliminary data.</text>
</comment>
<dbReference type="Gene3D" id="3.50.50.100">
    <property type="match status" value="1"/>
</dbReference>
<dbReference type="InterPro" id="IPR036188">
    <property type="entry name" value="FAD/NAD-bd_sf"/>
</dbReference>
<dbReference type="PANTHER" id="PTHR42913:SF9">
    <property type="entry name" value="SLR1591 PROTEIN"/>
    <property type="match status" value="1"/>
</dbReference>
<evidence type="ECO:0000259" key="5">
    <source>
        <dbReference type="Pfam" id="PF07992"/>
    </source>
</evidence>
<evidence type="ECO:0000256" key="4">
    <source>
        <dbReference type="ARBA" id="ARBA00023002"/>
    </source>
</evidence>
<dbReference type="PRINTS" id="PR00411">
    <property type="entry name" value="PNDRDTASEI"/>
</dbReference>